<feature type="transmembrane region" description="Helical" evidence="9">
    <location>
        <begin position="298"/>
        <end position="316"/>
    </location>
</feature>
<feature type="region of interest" description="Disordered" evidence="8">
    <location>
        <begin position="1"/>
        <end position="34"/>
    </location>
</feature>
<reference evidence="10 11" key="1">
    <citation type="submission" date="2016-11" db="EMBL/GenBank/DDBJ databases">
        <authorList>
            <person name="Jaros S."/>
            <person name="Januszkiewicz K."/>
            <person name="Wedrychowicz H."/>
        </authorList>
    </citation>
    <scope>NUCLEOTIDE SEQUENCE [LARGE SCALE GENOMIC DNA]</scope>
    <source>
        <strain evidence="10 11">DSM 43832</strain>
    </source>
</reference>
<sequence length="434" mass="45120">MAGAGRDRCHGAEARGIPSGTVPDTVSHHDHRPAARPPVVGRAVAVVLVLVSIVTSVVLTARHPDALVTMLPLPDMRDLHVDFDTFWHSAVALAQGGDIYATDAKLRNLNPPLLSVLLLPFAAVDALTGYRIWMVLTLLMIVGSIWAVARELRLRPGVTALVMLGVVASSPVHGTLVLGQIYPLLLVGLVAGWIAQRHGRLQLGYALFGATVALKPSLAPILLLPAVLRRWPQLRAGIYGAAGATLLGVAVAGPGSAIGWLRIAFTEGVPNTVDNASIPGFAVRLAAAAGISPAIPQVAGLVLGATVLIGTLAWLGHRRADVDPTGTAVWAVIAASLLCSPIAWHNYLMLLWPGMLILLARGRTATVAVAFAVALIPVSWNAEWPPDGFGQAVARSLYCAILLGYWVVLSRSATSAASAEPASRAPVASGAGGS</sequence>
<evidence type="ECO:0000256" key="5">
    <source>
        <dbReference type="ARBA" id="ARBA00022989"/>
    </source>
</evidence>
<dbReference type="InterPro" id="IPR018584">
    <property type="entry name" value="GT87"/>
</dbReference>
<feature type="transmembrane region" description="Helical" evidence="9">
    <location>
        <begin position="161"/>
        <end position="182"/>
    </location>
</feature>
<evidence type="ECO:0000313" key="11">
    <source>
        <dbReference type="Proteomes" id="UP000184363"/>
    </source>
</evidence>
<feature type="transmembrane region" description="Helical" evidence="9">
    <location>
        <begin position="364"/>
        <end position="382"/>
    </location>
</feature>
<evidence type="ECO:0000256" key="6">
    <source>
        <dbReference type="ARBA" id="ARBA00023136"/>
    </source>
</evidence>
<evidence type="ECO:0000313" key="10">
    <source>
        <dbReference type="EMBL" id="SHK19055.1"/>
    </source>
</evidence>
<keyword evidence="11" id="KW-1185">Reference proteome</keyword>
<keyword evidence="4 9" id="KW-0812">Transmembrane</keyword>
<keyword evidence="6 9" id="KW-0472">Membrane</keyword>
<comment type="subcellular location">
    <subcellularLocation>
        <location evidence="1">Cell membrane</location>
        <topology evidence="1">Multi-pass membrane protein</topology>
    </subcellularLocation>
</comment>
<evidence type="ECO:0000256" key="4">
    <source>
        <dbReference type="ARBA" id="ARBA00022692"/>
    </source>
</evidence>
<dbReference type="GO" id="GO:0016758">
    <property type="term" value="F:hexosyltransferase activity"/>
    <property type="evidence" value="ECO:0007669"/>
    <property type="project" value="InterPro"/>
</dbReference>
<feature type="transmembrane region" description="Helical" evidence="9">
    <location>
        <begin position="39"/>
        <end position="61"/>
    </location>
</feature>
<evidence type="ECO:0000256" key="3">
    <source>
        <dbReference type="ARBA" id="ARBA00022679"/>
    </source>
</evidence>
<feature type="transmembrane region" description="Helical" evidence="9">
    <location>
        <begin position="202"/>
        <end position="224"/>
    </location>
</feature>
<evidence type="ECO:0008006" key="12">
    <source>
        <dbReference type="Google" id="ProtNLM"/>
    </source>
</evidence>
<evidence type="ECO:0000256" key="1">
    <source>
        <dbReference type="ARBA" id="ARBA00004651"/>
    </source>
</evidence>
<evidence type="ECO:0000256" key="2">
    <source>
        <dbReference type="ARBA" id="ARBA00022475"/>
    </source>
</evidence>
<evidence type="ECO:0000256" key="8">
    <source>
        <dbReference type="SAM" id="MobiDB-lite"/>
    </source>
</evidence>
<dbReference type="STRING" id="1848.SAMN05443637_103296"/>
<dbReference type="Pfam" id="PF09594">
    <property type="entry name" value="GT87"/>
    <property type="match status" value="1"/>
</dbReference>
<dbReference type="AlphaFoldDB" id="A0A1M6QFV1"/>
<protein>
    <recommendedName>
        <fullName evidence="12">Arabinofuranan 3-O-arabinosyltransferase</fullName>
    </recommendedName>
</protein>
<feature type="transmembrane region" description="Helical" evidence="9">
    <location>
        <begin position="328"/>
        <end position="352"/>
    </location>
</feature>
<evidence type="ECO:0000256" key="9">
    <source>
        <dbReference type="SAM" id="Phobius"/>
    </source>
</evidence>
<accession>A0A1M6QFV1</accession>
<dbReference type="GO" id="GO:0005886">
    <property type="term" value="C:plasma membrane"/>
    <property type="evidence" value="ECO:0007669"/>
    <property type="project" value="UniProtKB-SubCell"/>
</dbReference>
<name>A0A1M6QFV1_PSETH</name>
<feature type="transmembrane region" description="Helical" evidence="9">
    <location>
        <begin position="236"/>
        <end position="261"/>
    </location>
</feature>
<feature type="compositionally biased region" description="Basic and acidic residues" evidence="8">
    <location>
        <begin position="1"/>
        <end position="13"/>
    </location>
</feature>
<keyword evidence="5 9" id="KW-1133">Transmembrane helix</keyword>
<keyword evidence="2" id="KW-1003">Cell membrane</keyword>
<dbReference type="EMBL" id="FRAP01000003">
    <property type="protein sequence ID" value="SHK19055.1"/>
    <property type="molecule type" value="Genomic_DNA"/>
</dbReference>
<keyword evidence="3" id="KW-0808">Transferase</keyword>
<comment type="similarity">
    <text evidence="7">Belongs to the glycosyltransferase 87 family.</text>
</comment>
<gene>
    <name evidence="10" type="ORF">SAMN05443637_103296</name>
</gene>
<evidence type="ECO:0000256" key="7">
    <source>
        <dbReference type="ARBA" id="ARBA00024033"/>
    </source>
</evidence>
<feature type="transmembrane region" description="Helical" evidence="9">
    <location>
        <begin position="130"/>
        <end position="149"/>
    </location>
</feature>
<organism evidence="10 11">
    <name type="scientific">Pseudonocardia thermophila</name>
    <dbReference type="NCBI Taxonomy" id="1848"/>
    <lineage>
        <taxon>Bacteria</taxon>
        <taxon>Bacillati</taxon>
        <taxon>Actinomycetota</taxon>
        <taxon>Actinomycetes</taxon>
        <taxon>Pseudonocardiales</taxon>
        <taxon>Pseudonocardiaceae</taxon>
        <taxon>Pseudonocardia</taxon>
    </lineage>
</organism>
<proteinExistence type="inferred from homology"/>
<dbReference type="Proteomes" id="UP000184363">
    <property type="component" value="Unassembled WGS sequence"/>
</dbReference>
<feature type="transmembrane region" description="Helical" evidence="9">
    <location>
        <begin position="388"/>
        <end position="408"/>
    </location>
</feature>